<dbReference type="SUPFAM" id="SSF51735">
    <property type="entry name" value="NAD(P)-binding Rossmann-fold domains"/>
    <property type="match status" value="1"/>
</dbReference>
<evidence type="ECO:0000256" key="4">
    <source>
        <dbReference type="RuleBase" id="RU000363"/>
    </source>
</evidence>
<dbReference type="EMBL" id="JALPTH010000022">
    <property type="protein sequence ID" value="MCK8679968.1"/>
    <property type="molecule type" value="Genomic_DNA"/>
</dbReference>
<evidence type="ECO:0000256" key="1">
    <source>
        <dbReference type="ARBA" id="ARBA00006484"/>
    </source>
</evidence>
<protein>
    <recommendedName>
        <fullName evidence="3">2,3-dihydro-2,3-dihydroxybenzoate dehydrogenase</fullName>
        <ecNumber evidence="3">1.3.1.28</ecNumber>
    </recommendedName>
</protein>
<name>A0ABT0IF55_9ACTN</name>
<evidence type="ECO:0000313" key="7">
    <source>
        <dbReference type="Proteomes" id="UP001522868"/>
    </source>
</evidence>
<dbReference type="RefSeq" id="WP_248635783.1">
    <property type="nucleotide sequence ID" value="NZ_JALPTH010000022.1"/>
</dbReference>
<organism evidence="6 7">
    <name type="scientific">Streptomyces lichenis</name>
    <dbReference type="NCBI Taxonomy" id="2306967"/>
    <lineage>
        <taxon>Bacteria</taxon>
        <taxon>Bacillati</taxon>
        <taxon>Actinomycetota</taxon>
        <taxon>Actinomycetes</taxon>
        <taxon>Kitasatosporales</taxon>
        <taxon>Streptomycetaceae</taxon>
        <taxon>Streptomyces</taxon>
    </lineage>
</organism>
<dbReference type="Gene3D" id="3.40.50.720">
    <property type="entry name" value="NAD(P)-binding Rossmann-like Domain"/>
    <property type="match status" value="1"/>
</dbReference>
<comment type="caution">
    <text evidence="6">The sequence shown here is derived from an EMBL/GenBank/DDBJ whole genome shotgun (WGS) entry which is preliminary data.</text>
</comment>
<accession>A0ABT0IF55</accession>
<comment type="similarity">
    <text evidence="1 4">Belongs to the short-chain dehydrogenases/reductases (SDR) family.</text>
</comment>
<dbReference type="SMART" id="SM00822">
    <property type="entry name" value="PKS_KR"/>
    <property type="match status" value="1"/>
</dbReference>
<evidence type="ECO:0000259" key="5">
    <source>
        <dbReference type="SMART" id="SM00822"/>
    </source>
</evidence>
<dbReference type="PRINTS" id="PR00080">
    <property type="entry name" value="SDRFAMILY"/>
</dbReference>
<reference evidence="6 7" key="1">
    <citation type="submission" date="2022-04" db="EMBL/GenBank/DDBJ databases">
        <title>Streptomyces sp. nov. LCR6-01 isolated from Lichen of Dirinaria sp.</title>
        <authorList>
            <person name="Kanchanasin P."/>
            <person name="Tanasupawat S."/>
            <person name="Phongsopitanun W."/>
        </authorList>
    </citation>
    <scope>NUCLEOTIDE SEQUENCE [LARGE SCALE GENOMIC DNA]</scope>
    <source>
        <strain evidence="6 7">LCR6-01</strain>
    </source>
</reference>
<proteinExistence type="inferred from homology"/>
<dbReference type="GO" id="GO:0008667">
    <property type="term" value="F:2,3-dihydro-2,3-dihydroxybenzoate dehydrogenase activity"/>
    <property type="evidence" value="ECO:0007669"/>
    <property type="project" value="UniProtKB-EC"/>
</dbReference>
<keyword evidence="7" id="KW-1185">Reference proteome</keyword>
<dbReference type="PANTHER" id="PTHR43669:SF3">
    <property type="entry name" value="ALCOHOL DEHYDROGENASE, PUTATIVE (AFU_ORTHOLOGUE AFUA_3G03445)-RELATED"/>
    <property type="match status" value="1"/>
</dbReference>
<gene>
    <name evidence="6" type="ORF">M1O15_21735</name>
</gene>
<dbReference type="NCBIfam" id="TIGR04316">
    <property type="entry name" value="dhbA_paeA"/>
    <property type="match status" value="1"/>
</dbReference>
<dbReference type="InterPro" id="IPR036291">
    <property type="entry name" value="NAD(P)-bd_dom_sf"/>
</dbReference>
<keyword evidence="2 6" id="KW-0560">Oxidoreductase</keyword>
<dbReference type="InterPro" id="IPR057326">
    <property type="entry name" value="KR_dom"/>
</dbReference>
<dbReference type="PROSITE" id="PS00061">
    <property type="entry name" value="ADH_SHORT"/>
    <property type="match status" value="1"/>
</dbReference>
<dbReference type="PANTHER" id="PTHR43669">
    <property type="entry name" value="5-KETO-D-GLUCONATE 5-REDUCTASE"/>
    <property type="match status" value="1"/>
</dbReference>
<dbReference type="Pfam" id="PF00106">
    <property type="entry name" value="adh_short"/>
    <property type="match status" value="1"/>
</dbReference>
<dbReference type="EC" id="1.3.1.28" evidence="3"/>
<evidence type="ECO:0000256" key="2">
    <source>
        <dbReference type="ARBA" id="ARBA00023002"/>
    </source>
</evidence>
<dbReference type="InterPro" id="IPR002347">
    <property type="entry name" value="SDR_fam"/>
</dbReference>
<dbReference type="InterPro" id="IPR003560">
    <property type="entry name" value="DHB_DH"/>
</dbReference>
<feature type="domain" description="Ketoreductase" evidence="5">
    <location>
        <begin position="19"/>
        <end position="163"/>
    </location>
</feature>
<evidence type="ECO:0000256" key="3">
    <source>
        <dbReference type="NCBIfam" id="TIGR04316"/>
    </source>
</evidence>
<dbReference type="Proteomes" id="UP001522868">
    <property type="component" value="Unassembled WGS sequence"/>
</dbReference>
<dbReference type="InterPro" id="IPR020904">
    <property type="entry name" value="Sc_DH/Rdtase_CS"/>
</dbReference>
<sequence>MSAPQSAAVRPSGAAPLSGTALVTGAAGGIGAAVVRALATAGLPVALLDRDAPALWELAGELAATGARVLAVPADVTSAKEVDAAVATVETELGPIENLVNGAGVLRSGPAIEMDDEDWETTLAVNAGGVFHTSRAVAARMVPRRRGAIVTIASNAASTPRSSMAAYAASKAASAMFTKCLGLELAPYGIRCNVVAPGSTRTPMLTALQGDAAERASVDGVPAAYRLGIPLGRIAEPAHIADAVLFLLSERAAHITLHDLTVDGGATLGV</sequence>
<evidence type="ECO:0000313" key="6">
    <source>
        <dbReference type="EMBL" id="MCK8679968.1"/>
    </source>
</evidence>
<dbReference type="PRINTS" id="PR01397">
    <property type="entry name" value="DHBDHDRGNASE"/>
</dbReference>